<dbReference type="SUPFAM" id="SSF54862">
    <property type="entry name" value="4Fe-4S ferredoxins"/>
    <property type="match status" value="1"/>
</dbReference>
<comment type="cofactor">
    <cofactor evidence="6">
        <name>[4Fe-4S] cluster</name>
        <dbReference type="ChEBI" id="CHEBI:49883"/>
    </cofactor>
    <text evidence="6">Binds 1 [4Fe-4S] cluster.</text>
</comment>
<evidence type="ECO:0000256" key="3">
    <source>
        <dbReference type="ARBA" id="ARBA00022982"/>
    </source>
</evidence>
<keyword evidence="10" id="KW-1185">Reference proteome</keyword>
<evidence type="ECO:0000256" key="5">
    <source>
        <dbReference type="ARBA" id="ARBA00023014"/>
    </source>
</evidence>
<reference evidence="8 10" key="1">
    <citation type="submission" date="2021-12" db="EMBL/GenBank/DDBJ databases">
        <title>Sinirhodobacter sp. WL0062 is a bacterium isolated from seawater.</title>
        <authorList>
            <person name="Wang L."/>
            <person name="He W."/>
            <person name="Zhang D.-F."/>
        </authorList>
    </citation>
    <scope>NUCLEOTIDE SEQUENCE [LARGE SCALE GENOMIC DNA]</scope>
    <source>
        <strain evidence="8 10">WL0062</strain>
    </source>
</reference>
<dbReference type="InterPro" id="IPR017896">
    <property type="entry name" value="4Fe4S_Fe-S-bd"/>
</dbReference>
<comment type="catalytic activity">
    <reaction evidence="6">
        <text>a ubiquinone + reduced [electron-transfer flavoprotein] = a ubiquinol + oxidized [electron-transfer flavoprotein] + H(+)</text>
        <dbReference type="Rhea" id="RHEA:24052"/>
        <dbReference type="Rhea" id="RHEA-COMP:9565"/>
        <dbReference type="Rhea" id="RHEA-COMP:9566"/>
        <dbReference type="Rhea" id="RHEA-COMP:10685"/>
        <dbReference type="Rhea" id="RHEA-COMP:10686"/>
        <dbReference type="ChEBI" id="CHEBI:15378"/>
        <dbReference type="ChEBI" id="CHEBI:16389"/>
        <dbReference type="ChEBI" id="CHEBI:17976"/>
        <dbReference type="ChEBI" id="CHEBI:57692"/>
        <dbReference type="ChEBI" id="CHEBI:58307"/>
        <dbReference type="EC" id="1.5.5.1"/>
    </reaction>
</comment>
<feature type="domain" description="4Fe-4S ferredoxin-type" evidence="7">
    <location>
        <begin position="3"/>
        <end position="32"/>
    </location>
</feature>
<evidence type="ECO:0000256" key="4">
    <source>
        <dbReference type="ARBA" id="ARBA00023004"/>
    </source>
</evidence>
<dbReference type="RefSeq" id="WP_233676591.1">
    <property type="nucleotide sequence ID" value="NZ_JAJUOS010000005.1"/>
</dbReference>
<keyword evidence="1 6" id="KW-0813">Transport</keyword>
<organism evidence="8 10">
    <name type="scientific">Rhodobacter flavimaris</name>
    <dbReference type="NCBI Taxonomy" id="2907145"/>
    <lineage>
        <taxon>Bacteria</taxon>
        <taxon>Pseudomonadati</taxon>
        <taxon>Pseudomonadota</taxon>
        <taxon>Alphaproteobacteria</taxon>
        <taxon>Rhodobacterales</taxon>
        <taxon>Rhodobacter group</taxon>
        <taxon>Rhodobacter</taxon>
    </lineage>
</organism>
<keyword evidence="6" id="KW-0285">Flavoprotein</keyword>
<keyword evidence="3 6" id="KW-0249">Electron transport</keyword>
<evidence type="ECO:0000313" key="10">
    <source>
        <dbReference type="Proteomes" id="UP001521181"/>
    </source>
</evidence>
<dbReference type="PANTHER" id="PTHR10617">
    <property type="entry name" value="ELECTRON TRANSFER FLAVOPROTEIN-UBIQUINONE OXIDOREDUCTASE"/>
    <property type="match status" value="1"/>
</dbReference>
<keyword evidence="2 6" id="KW-0479">Metal-binding</keyword>
<sequence>EGPRFQINFQNCVHCKTCDIKDPSQNITWTTPQGGDGPNYPNM</sequence>
<dbReference type="EMBL" id="JAJUOS010000006">
    <property type="protein sequence ID" value="MCE5973820.1"/>
    <property type="molecule type" value="Genomic_DNA"/>
</dbReference>
<keyword evidence="4 6" id="KW-0408">Iron</keyword>
<protein>
    <recommendedName>
        <fullName evidence="6">Electron transfer flavoprotein-ubiquinone oxidoreductase</fullName>
        <shortName evidence="6">ETF-QO</shortName>
        <ecNumber evidence="6">1.5.5.1</ecNumber>
    </recommendedName>
</protein>
<dbReference type="EMBL" id="JAJUOS010000005">
    <property type="protein sequence ID" value="MCE5973600.1"/>
    <property type="molecule type" value="Genomic_DNA"/>
</dbReference>
<dbReference type="Proteomes" id="UP001521181">
    <property type="component" value="Unassembled WGS sequence"/>
</dbReference>
<name>A0ABS8YWC6_9RHOB</name>
<evidence type="ECO:0000313" key="9">
    <source>
        <dbReference type="EMBL" id="MCE5973820.1"/>
    </source>
</evidence>
<comment type="cofactor">
    <cofactor evidence="6">
        <name>FAD</name>
        <dbReference type="ChEBI" id="CHEBI:57692"/>
    </cofactor>
</comment>
<dbReference type="PROSITE" id="PS51379">
    <property type="entry name" value="4FE4S_FER_2"/>
    <property type="match status" value="1"/>
</dbReference>
<evidence type="ECO:0000256" key="2">
    <source>
        <dbReference type="ARBA" id="ARBA00022723"/>
    </source>
</evidence>
<comment type="function">
    <text evidence="6">Accepts electrons from ETF and reduces ubiquinone.</text>
</comment>
<dbReference type="InterPro" id="IPR007859">
    <property type="entry name" value="ETF-QO/FixX_C"/>
</dbReference>
<keyword evidence="6" id="KW-0830">Ubiquinone</keyword>
<keyword evidence="6" id="KW-0274">FAD</keyword>
<evidence type="ECO:0000256" key="1">
    <source>
        <dbReference type="ARBA" id="ARBA00022448"/>
    </source>
</evidence>
<proteinExistence type="predicted"/>
<comment type="caution">
    <text evidence="8">The sequence shown here is derived from an EMBL/GenBank/DDBJ whole genome shotgun (WGS) entry which is preliminary data.</text>
</comment>
<dbReference type="Gene3D" id="3.30.70.20">
    <property type="match status" value="1"/>
</dbReference>
<keyword evidence="5 6" id="KW-0411">Iron-sulfur</keyword>
<gene>
    <name evidence="8" type="ORF">LZA78_08925</name>
    <name evidence="9" type="ORF">LZA78_10040</name>
</gene>
<dbReference type="EC" id="1.5.5.1" evidence="6"/>
<accession>A0ABS8YWC6</accession>
<keyword evidence="6" id="KW-0560">Oxidoreductase</keyword>
<evidence type="ECO:0000313" key="8">
    <source>
        <dbReference type="EMBL" id="MCE5973600.1"/>
    </source>
</evidence>
<dbReference type="Pfam" id="PF05187">
    <property type="entry name" value="Fer4_ETF_QO"/>
    <property type="match status" value="1"/>
</dbReference>
<dbReference type="InterPro" id="IPR040156">
    <property type="entry name" value="ETF-QO"/>
</dbReference>
<feature type="non-terminal residue" evidence="8">
    <location>
        <position position="1"/>
    </location>
</feature>
<evidence type="ECO:0000256" key="6">
    <source>
        <dbReference type="RuleBase" id="RU366068"/>
    </source>
</evidence>
<evidence type="ECO:0000259" key="7">
    <source>
        <dbReference type="PROSITE" id="PS51379"/>
    </source>
</evidence>
<dbReference type="PANTHER" id="PTHR10617:SF107">
    <property type="entry name" value="ELECTRON TRANSFER FLAVOPROTEIN-UBIQUINONE OXIDOREDUCTASE, MITOCHONDRIAL"/>
    <property type="match status" value="1"/>
</dbReference>